<evidence type="ECO:0000313" key="2">
    <source>
        <dbReference type="EMBL" id="OJA16288.1"/>
    </source>
</evidence>
<dbReference type="InterPro" id="IPR036259">
    <property type="entry name" value="MFS_trans_sf"/>
</dbReference>
<evidence type="ECO:0000313" key="3">
    <source>
        <dbReference type="Proteomes" id="UP000183567"/>
    </source>
</evidence>
<evidence type="ECO:0000256" key="1">
    <source>
        <dbReference type="SAM" id="Phobius"/>
    </source>
</evidence>
<evidence type="ECO:0008006" key="4">
    <source>
        <dbReference type="Google" id="ProtNLM"/>
    </source>
</evidence>
<dbReference type="AlphaFoldDB" id="A0A1J8QS73"/>
<comment type="caution">
    <text evidence="2">The sequence shown here is derived from an EMBL/GenBank/DDBJ whole genome shotgun (WGS) entry which is preliminary data.</text>
</comment>
<feature type="transmembrane region" description="Helical" evidence="1">
    <location>
        <begin position="60"/>
        <end position="81"/>
    </location>
</feature>
<keyword evidence="1" id="KW-1133">Transmembrane helix</keyword>
<reference evidence="2 3" key="1">
    <citation type="submission" date="2016-03" db="EMBL/GenBank/DDBJ databases">
        <title>Comparative genomics of the ectomycorrhizal sister species Rhizopogon vinicolor and Rhizopogon vesiculosus (Basidiomycota: Boletales) reveals a divergence of the mating type B locus.</title>
        <authorList>
            <person name="Mujic A.B."/>
            <person name="Kuo A."/>
            <person name="Tritt A."/>
            <person name="Lipzen A."/>
            <person name="Chen C."/>
            <person name="Johnson J."/>
            <person name="Sharma A."/>
            <person name="Barry K."/>
            <person name="Grigoriev I.V."/>
            <person name="Spatafora J.W."/>
        </authorList>
    </citation>
    <scope>NUCLEOTIDE SEQUENCE [LARGE SCALE GENOMIC DNA]</scope>
    <source>
        <strain evidence="2 3">AM-OR11-056</strain>
    </source>
</reference>
<feature type="transmembrane region" description="Helical" evidence="1">
    <location>
        <begin position="31"/>
        <end position="48"/>
    </location>
</feature>
<sequence length="126" mass="14133">MEDIGITGFVLSLSWLTSITAGHTKRVTTNAVILSGYSLGNCLGPLMWLTQYKPRNRIPWIVIGICYLACPILLLAARFILARENKKRDAEPVSDAYEEVYIEQVTADGKRIEVRVDKSLFRNSST</sequence>
<keyword evidence="1" id="KW-0472">Membrane</keyword>
<protein>
    <recommendedName>
        <fullName evidence="4">Major facilitator superfamily (MFS) profile domain-containing protein</fullName>
    </recommendedName>
</protein>
<name>A0A1J8QS73_9AGAM</name>
<organism evidence="2 3">
    <name type="scientific">Rhizopogon vesiculosus</name>
    <dbReference type="NCBI Taxonomy" id="180088"/>
    <lineage>
        <taxon>Eukaryota</taxon>
        <taxon>Fungi</taxon>
        <taxon>Dikarya</taxon>
        <taxon>Basidiomycota</taxon>
        <taxon>Agaricomycotina</taxon>
        <taxon>Agaricomycetes</taxon>
        <taxon>Agaricomycetidae</taxon>
        <taxon>Boletales</taxon>
        <taxon>Suillineae</taxon>
        <taxon>Rhizopogonaceae</taxon>
        <taxon>Rhizopogon</taxon>
    </lineage>
</organism>
<dbReference type="STRING" id="180088.A0A1J8QS73"/>
<dbReference type="EMBL" id="LVVM01002668">
    <property type="protein sequence ID" value="OJA16288.1"/>
    <property type="molecule type" value="Genomic_DNA"/>
</dbReference>
<keyword evidence="1" id="KW-0812">Transmembrane</keyword>
<dbReference type="Proteomes" id="UP000183567">
    <property type="component" value="Unassembled WGS sequence"/>
</dbReference>
<gene>
    <name evidence="2" type="ORF">AZE42_10757</name>
</gene>
<dbReference type="SUPFAM" id="SSF103473">
    <property type="entry name" value="MFS general substrate transporter"/>
    <property type="match status" value="1"/>
</dbReference>
<accession>A0A1J8QS73</accession>
<keyword evidence="3" id="KW-1185">Reference proteome</keyword>
<dbReference type="OrthoDB" id="6730379at2759"/>
<feature type="transmembrane region" description="Helical" evidence="1">
    <location>
        <begin position="6"/>
        <end position="24"/>
    </location>
</feature>
<proteinExistence type="predicted"/>